<sequence length="231" mass="26505">MKKTYFLYTLPFLFFLNCKNEKKDSTAEAKVPETHQTEKTDSLVTARIDSSQVPKGLKYKGDFKDGFRWKDKTGEYMVITSETGVYINESFAHENDGSDAEVFAHCYSLENNQQIWKVNDFIKDCMVDIDAAFKKNSLSVTDLDKNGIAEVWVMYEMACKGDVSPSDLKVIMYEGKQKFAMRGETKIRSGMEDQGKPVFEGGTYTFDKAFQQGPKVFREYAEKLWAEHVQD</sequence>
<accession>A0A1B8ZU06</accession>
<proteinExistence type="predicted"/>
<reference evidence="2" key="1">
    <citation type="submission" date="2016-07" db="EMBL/GenBank/DDBJ databases">
        <authorList>
            <person name="Florea S."/>
            <person name="Webb J.S."/>
            <person name="Jaromczyk J."/>
            <person name="Schardl C.L."/>
        </authorList>
    </citation>
    <scope>NUCLEOTIDE SEQUENCE [LARGE SCALE GENOMIC DNA]</scope>
    <source>
        <strain evidence="2">CC-VM-7</strain>
    </source>
</reference>
<gene>
    <name evidence="1" type="ORF">BBI00_12275</name>
</gene>
<comment type="caution">
    <text evidence="1">The sequence shown here is derived from an EMBL/GenBank/DDBJ whole genome shotgun (WGS) entry which is preliminary data.</text>
</comment>
<dbReference type="NCBIfam" id="NF046077">
    <property type="entry name" value="LPS_M949_RS01915"/>
    <property type="match status" value="1"/>
</dbReference>
<dbReference type="EMBL" id="MAYG01000001">
    <property type="protein sequence ID" value="OCA75061.1"/>
    <property type="molecule type" value="Genomic_DNA"/>
</dbReference>
<evidence type="ECO:0000313" key="1">
    <source>
        <dbReference type="EMBL" id="OCA75061.1"/>
    </source>
</evidence>
<dbReference type="OrthoDB" id="8585774at2"/>
<dbReference type="STRING" id="651561.BBI00_12275"/>
<evidence type="ECO:0000313" key="2">
    <source>
        <dbReference type="Proteomes" id="UP000093432"/>
    </source>
</evidence>
<dbReference type="RefSeq" id="WP_065399040.1">
    <property type="nucleotide sequence ID" value="NZ_MAYG01000001.1"/>
</dbReference>
<organism evidence="1 2">
    <name type="scientific">Chryseobacterium arthrosphaerae</name>
    <dbReference type="NCBI Taxonomy" id="651561"/>
    <lineage>
        <taxon>Bacteria</taxon>
        <taxon>Pseudomonadati</taxon>
        <taxon>Bacteroidota</taxon>
        <taxon>Flavobacteriia</taxon>
        <taxon>Flavobacteriales</taxon>
        <taxon>Weeksellaceae</taxon>
        <taxon>Chryseobacterium group</taxon>
        <taxon>Chryseobacterium</taxon>
    </lineage>
</organism>
<dbReference type="InterPro" id="IPR058148">
    <property type="entry name" value="M949_RS01915-like_dom"/>
</dbReference>
<protein>
    <submittedName>
        <fullName evidence="1">Uncharacterized protein</fullName>
    </submittedName>
</protein>
<dbReference type="AlphaFoldDB" id="A0A1B8ZU06"/>
<name>A0A1B8ZU06_9FLAO</name>
<dbReference type="Proteomes" id="UP000093432">
    <property type="component" value="Unassembled WGS sequence"/>
</dbReference>